<reference evidence="2 3" key="1">
    <citation type="submission" date="2016-10" db="EMBL/GenBank/DDBJ databases">
        <authorList>
            <person name="de Groot N.N."/>
        </authorList>
    </citation>
    <scope>NUCLEOTIDE SEQUENCE [LARGE SCALE GENOMIC DNA]</scope>
    <source>
        <strain evidence="2 3">CGMCC 1.3442</strain>
    </source>
</reference>
<dbReference type="InterPro" id="IPR001853">
    <property type="entry name" value="DSBA-like_thioredoxin_dom"/>
</dbReference>
<dbReference type="EMBL" id="FNIG01000001">
    <property type="protein sequence ID" value="SDM82988.1"/>
    <property type="molecule type" value="Genomic_DNA"/>
</dbReference>
<dbReference type="PANTHER" id="PTHR13887">
    <property type="entry name" value="GLUTATHIONE S-TRANSFERASE KAPPA"/>
    <property type="match status" value="1"/>
</dbReference>
<dbReference type="SUPFAM" id="SSF52833">
    <property type="entry name" value="Thioredoxin-like"/>
    <property type="match status" value="1"/>
</dbReference>
<protein>
    <submittedName>
        <fullName evidence="2">Predicted dithiol-disulfide isomerase, DsbA family</fullName>
    </submittedName>
</protein>
<evidence type="ECO:0000259" key="1">
    <source>
        <dbReference type="Pfam" id="PF01323"/>
    </source>
</evidence>
<dbReference type="OrthoDB" id="9799122at2"/>
<organism evidence="2 3">
    <name type="scientific">Tenuibacillus multivorans</name>
    <dbReference type="NCBI Taxonomy" id="237069"/>
    <lineage>
        <taxon>Bacteria</taxon>
        <taxon>Bacillati</taxon>
        <taxon>Bacillota</taxon>
        <taxon>Bacilli</taxon>
        <taxon>Bacillales</taxon>
        <taxon>Bacillaceae</taxon>
        <taxon>Tenuibacillus</taxon>
    </lineage>
</organism>
<sequence length="237" mass="27255">MNVEIWSDVVCPFCYIGRRRLEQAMNQFEHDDKVSLTYKSYQLDPNAEKDPGYDIHEMLATKYGVPYEEGKKMNDRMAEQAKEVGLEFNLDQVIPTNTEDAHRLSHYANEHGKMYALMENMMRAYFTDGQNVGDHNVLADLAEEVGLNREEALEVLKTSKHKREVANNQQEAMQIGVQGVPFFVFNEKYAVFGAQPTDVFLEVLEKVYEEEKSEPKIQVLNGKKSQTEYCDDDSCST</sequence>
<evidence type="ECO:0000313" key="3">
    <source>
        <dbReference type="Proteomes" id="UP000199334"/>
    </source>
</evidence>
<gene>
    <name evidence="2" type="ORF">SAMN05216498_0718</name>
</gene>
<dbReference type="STRING" id="237069.SAMN05216498_0718"/>
<evidence type="ECO:0000313" key="2">
    <source>
        <dbReference type="EMBL" id="SDM82988.1"/>
    </source>
</evidence>
<dbReference type="RefSeq" id="WP_093855231.1">
    <property type="nucleotide sequence ID" value="NZ_BJVZ01000003.1"/>
</dbReference>
<keyword evidence="2" id="KW-0413">Isomerase</keyword>
<proteinExistence type="predicted"/>
<dbReference type="AlphaFoldDB" id="A0A1G9WER1"/>
<accession>A0A1G9WER1</accession>
<dbReference type="CDD" id="cd03024">
    <property type="entry name" value="DsbA_FrnE"/>
    <property type="match status" value="1"/>
</dbReference>
<dbReference type="GO" id="GO:0016491">
    <property type="term" value="F:oxidoreductase activity"/>
    <property type="evidence" value="ECO:0007669"/>
    <property type="project" value="InterPro"/>
</dbReference>
<dbReference type="Proteomes" id="UP000199334">
    <property type="component" value="Unassembled WGS sequence"/>
</dbReference>
<dbReference type="InterPro" id="IPR036249">
    <property type="entry name" value="Thioredoxin-like_sf"/>
</dbReference>
<dbReference type="Gene3D" id="3.40.30.10">
    <property type="entry name" value="Glutaredoxin"/>
    <property type="match status" value="1"/>
</dbReference>
<feature type="domain" description="DSBA-like thioredoxin" evidence="1">
    <location>
        <begin position="3"/>
        <end position="204"/>
    </location>
</feature>
<dbReference type="Pfam" id="PF01323">
    <property type="entry name" value="DSBA"/>
    <property type="match status" value="1"/>
</dbReference>
<dbReference type="PANTHER" id="PTHR13887:SF41">
    <property type="entry name" value="THIOREDOXIN SUPERFAMILY PROTEIN"/>
    <property type="match status" value="1"/>
</dbReference>
<dbReference type="GO" id="GO:0016853">
    <property type="term" value="F:isomerase activity"/>
    <property type="evidence" value="ECO:0007669"/>
    <property type="project" value="UniProtKB-KW"/>
</dbReference>
<name>A0A1G9WER1_9BACI</name>
<keyword evidence="3" id="KW-1185">Reference proteome</keyword>